<dbReference type="SUPFAM" id="SSF53335">
    <property type="entry name" value="S-adenosyl-L-methionine-dependent methyltransferases"/>
    <property type="match status" value="1"/>
</dbReference>
<protein>
    <submittedName>
        <fullName evidence="1">Class I SAM-dependent methyltransferase</fullName>
    </submittedName>
</protein>
<dbReference type="AlphaFoldDB" id="A0A7G6T582"/>
<sequence>MSSVDGEGAFASAADGVCPFRLRDGLPPLGEFTIGADFADLLVSEATSRRPRAVLEAGSGISTVLLGHCMQLWAGHVYALEHLPQYAQLTREWAVRHGVQNITVIDAPLQTHVIGGEQWDWYDISNVPAIAYDFLVVDGPPRKTGALARYPMLPLFAKQLGPSPCLLLDDADRADEEAIVRRWQAEFPQFRTQRHQTQKGAVLMTAGSAS</sequence>
<evidence type="ECO:0000313" key="2">
    <source>
        <dbReference type="Proteomes" id="UP000515465"/>
    </source>
</evidence>
<accession>A0A7G6T582</accession>
<name>A0A7G6T582_9HYPH</name>
<gene>
    <name evidence="1" type="ORF">HB778_37840</name>
</gene>
<dbReference type="EMBL" id="CP050298">
    <property type="protein sequence ID" value="QND61914.1"/>
    <property type="molecule type" value="Genomic_DNA"/>
</dbReference>
<proteinExistence type="predicted"/>
<reference evidence="2" key="1">
    <citation type="journal article" date="2020" name="Mol. Plant Microbe">
        <title>Rhizobial microsymbionts of the narrowly endemic Oxytropis species growing in Kamchatka are characterized by significant genetic diversity and possess a set of genes that are associated with T3SS and T6SS secretion systems and can affect the development of symbiosis.</title>
        <authorList>
            <person name="Safronova V."/>
            <person name="Guro P."/>
            <person name="Sazanova A."/>
            <person name="Kuznetsova I."/>
            <person name="Belimov A."/>
            <person name="Yakubov V."/>
            <person name="Chirak E."/>
            <person name="Afonin A."/>
            <person name="Gogolev Y."/>
            <person name="Andronov E."/>
            <person name="Tikhonovich I."/>
        </authorList>
    </citation>
    <scope>NUCLEOTIDE SEQUENCE [LARGE SCALE GENOMIC DNA]</scope>
    <source>
        <strain evidence="2">583</strain>
        <plasmid evidence="2">p_3</plasmid>
    </source>
</reference>
<geneLocation type="plasmid" evidence="1 2">
    <name>p_3</name>
</geneLocation>
<evidence type="ECO:0000313" key="1">
    <source>
        <dbReference type="EMBL" id="QND61914.1"/>
    </source>
</evidence>
<organism evidence="1 2">
    <name type="scientific">Mesorhizobium huakuii</name>
    <dbReference type="NCBI Taxonomy" id="28104"/>
    <lineage>
        <taxon>Bacteria</taxon>
        <taxon>Pseudomonadati</taxon>
        <taxon>Pseudomonadota</taxon>
        <taxon>Alphaproteobacteria</taxon>
        <taxon>Hyphomicrobiales</taxon>
        <taxon>Phyllobacteriaceae</taxon>
        <taxon>Mesorhizobium</taxon>
    </lineage>
</organism>
<keyword evidence="1" id="KW-0808">Transferase</keyword>
<dbReference type="GO" id="GO:0008168">
    <property type="term" value="F:methyltransferase activity"/>
    <property type="evidence" value="ECO:0007669"/>
    <property type="project" value="UniProtKB-KW"/>
</dbReference>
<keyword evidence="1" id="KW-0489">Methyltransferase</keyword>
<dbReference type="Proteomes" id="UP000515465">
    <property type="component" value="Plasmid p_3"/>
</dbReference>
<dbReference type="InterPro" id="IPR029063">
    <property type="entry name" value="SAM-dependent_MTases_sf"/>
</dbReference>
<keyword evidence="1" id="KW-0614">Plasmid</keyword>
<dbReference type="GO" id="GO:0032259">
    <property type="term" value="P:methylation"/>
    <property type="evidence" value="ECO:0007669"/>
    <property type="project" value="UniProtKB-KW"/>
</dbReference>
<dbReference type="Gene3D" id="3.40.50.150">
    <property type="entry name" value="Vaccinia Virus protein VP39"/>
    <property type="match status" value="1"/>
</dbReference>